<dbReference type="GO" id="GO:0008483">
    <property type="term" value="F:transaminase activity"/>
    <property type="evidence" value="ECO:0007669"/>
    <property type="project" value="UniProtKB-KW"/>
</dbReference>
<dbReference type="InterPro" id="IPR015424">
    <property type="entry name" value="PyrdxlP-dep_Trfase"/>
</dbReference>
<dbReference type="AlphaFoldDB" id="A0A7W6WHA8"/>
<dbReference type="SUPFAM" id="SSF53383">
    <property type="entry name" value="PLP-dependent transferases"/>
    <property type="match status" value="1"/>
</dbReference>
<protein>
    <submittedName>
        <fullName evidence="1">Adenosylmethionine-8-amino-7-oxononanoate aminotransferase</fullName>
    </submittedName>
</protein>
<gene>
    <name evidence="1" type="ORF">GGE12_005433</name>
</gene>
<keyword evidence="1" id="KW-0808">Transferase</keyword>
<name>A0A7W6WHA8_9HYPH</name>
<comment type="caution">
    <text evidence="1">The sequence shown here is derived from an EMBL/GenBank/DDBJ whole genome shotgun (WGS) entry which is preliminary data.</text>
</comment>
<organism evidence="1 2">
    <name type="scientific">Rhizobium mongolense</name>
    <dbReference type="NCBI Taxonomy" id="57676"/>
    <lineage>
        <taxon>Bacteria</taxon>
        <taxon>Pseudomonadati</taxon>
        <taxon>Pseudomonadota</taxon>
        <taxon>Alphaproteobacteria</taxon>
        <taxon>Hyphomicrobiales</taxon>
        <taxon>Rhizobiaceae</taxon>
        <taxon>Rhizobium/Agrobacterium group</taxon>
        <taxon>Rhizobium</taxon>
    </lineage>
</organism>
<evidence type="ECO:0000313" key="1">
    <source>
        <dbReference type="EMBL" id="MBB4277624.1"/>
    </source>
</evidence>
<proteinExistence type="predicted"/>
<dbReference type="Gene3D" id="3.40.640.10">
    <property type="entry name" value="Type I PLP-dependent aspartate aminotransferase-like (Major domain)"/>
    <property type="match status" value="1"/>
</dbReference>
<sequence>MTHKISAKTNDSGDRVQKNDLAAGEYGSRVRINSVPAFILPRRLLDRKSKGGLHPIHHHHCLANETQAKLVWYYNNLRGKPTKKKIISRERGYHGCSVVSGSMTGMRLS</sequence>
<evidence type="ECO:0000313" key="2">
    <source>
        <dbReference type="Proteomes" id="UP000533641"/>
    </source>
</evidence>
<dbReference type="EMBL" id="JACIGM010000014">
    <property type="protein sequence ID" value="MBB4277624.1"/>
    <property type="molecule type" value="Genomic_DNA"/>
</dbReference>
<keyword evidence="1" id="KW-0032">Aminotransferase</keyword>
<dbReference type="Proteomes" id="UP000533641">
    <property type="component" value="Unassembled WGS sequence"/>
</dbReference>
<dbReference type="InterPro" id="IPR015421">
    <property type="entry name" value="PyrdxlP-dep_Trfase_major"/>
</dbReference>
<accession>A0A7W6WHA8</accession>
<reference evidence="1 2" key="1">
    <citation type="submission" date="2020-08" db="EMBL/GenBank/DDBJ databases">
        <title>Genomic Encyclopedia of Type Strains, Phase IV (KMG-V): Genome sequencing to study the core and pangenomes of soil and plant-associated prokaryotes.</title>
        <authorList>
            <person name="Whitman W."/>
        </authorList>
    </citation>
    <scope>NUCLEOTIDE SEQUENCE [LARGE SCALE GENOMIC DNA]</scope>
    <source>
        <strain evidence="1 2">SEMIA 402</strain>
    </source>
</reference>